<comment type="caution">
    <text evidence="7">The sequence shown here is derived from an EMBL/GenBank/DDBJ whole genome shotgun (WGS) entry which is preliminary data.</text>
</comment>
<dbReference type="AlphaFoldDB" id="L1LFI9"/>
<keyword evidence="8" id="KW-1185">Reference proteome</keyword>
<keyword evidence="3 5" id="KW-0963">Cytoplasm</keyword>
<sequence>MAVSKRKKVVNLTSCKKDAKTRKNNLVESIRNTINKFSEAKESEAGAYIYLLSLSNQRNSPLKNLRAILLPGRLFYGKNKVMQLALGTKPENELYDGVHKIAKDIVGEVALLVTSDHPDLVAEKVNSYKVRDFAKSGNIATETIVLKEGGSDFEQVPGNMEAQFRNLGLPTSLKMGKIVLMGDYVLSEEGKPLTPNQAHVLKLLGIRTAVFSAKVHSCLSDGEYKVFN</sequence>
<comment type="similarity">
    <text evidence="2 5">Belongs to the universal ribosomal protein uL10 family.</text>
</comment>
<dbReference type="InterPro" id="IPR033867">
    <property type="entry name" value="Mrt4"/>
</dbReference>
<dbReference type="Proteomes" id="UP000031512">
    <property type="component" value="Unassembled WGS sequence"/>
</dbReference>
<dbReference type="PANTHER" id="PTHR45841">
    <property type="entry name" value="MRNA TURNOVER PROTEIN 4 MRTO4"/>
    <property type="match status" value="1"/>
</dbReference>
<evidence type="ECO:0000313" key="8">
    <source>
        <dbReference type="Proteomes" id="UP000031512"/>
    </source>
</evidence>
<dbReference type="GO" id="GO:0003723">
    <property type="term" value="F:RNA binding"/>
    <property type="evidence" value="ECO:0007669"/>
    <property type="project" value="TreeGrafter"/>
</dbReference>
<dbReference type="KEGG" id="beq:BEWA_042350"/>
<dbReference type="GO" id="GO:0006364">
    <property type="term" value="P:rRNA processing"/>
    <property type="evidence" value="ECO:0007669"/>
    <property type="project" value="TreeGrafter"/>
</dbReference>
<keyword evidence="4 5" id="KW-0539">Nucleus</keyword>
<proteinExistence type="inferred from homology"/>
<dbReference type="GO" id="GO:0000027">
    <property type="term" value="P:ribosomal large subunit assembly"/>
    <property type="evidence" value="ECO:0007669"/>
    <property type="project" value="InterPro"/>
</dbReference>
<evidence type="ECO:0000256" key="3">
    <source>
        <dbReference type="ARBA" id="ARBA00022490"/>
    </source>
</evidence>
<dbReference type="GO" id="GO:0005730">
    <property type="term" value="C:nucleolus"/>
    <property type="evidence" value="ECO:0007669"/>
    <property type="project" value="UniProtKB-SubCell"/>
</dbReference>
<organism evidence="7 8">
    <name type="scientific">Theileria equi strain WA</name>
    <dbReference type="NCBI Taxonomy" id="1537102"/>
    <lineage>
        <taxon>Eukaryota</taxon>
        <taxon>Sar</taxon>
        <taxon>Alveolata</taxon>
        <taxon>Apicomplexa</taxon>
        <taxon>Aconoidasida</taxon>
        <taxon>Piroplasmida</taxon>
        <taxon>Theileriidae</taxon>
        <taxon>Theileria</taxon>
    </lineage>
</organism>
<gene>
    <name evidence="7" type="ORF">BEWA_042350</name>
</gene>
<dbReference type="GO" id="GO:0005737">
    <property type="term" value="C:cytoplasm"/>
    <property type="evidence" value="ECO:0007669"/>
    <property type="project" value="UniProtKB-SubCell"/>
</dbReference>
<dbReference type="STRING" id="1537102.L1LFI9"/>
<dbReference type="GO" id="GO:0030687">
    <property type="term" value="C:preribosome, large subunit precursor"/>
    <property type="evidence" value="ECO:0007669"/>
    <property type="project" value="TreeGrafter"/>
</dbReference>
<comment type="subcellular location">
    <subcellularLocation>
        <location evidence="5">Cytoplasm</location>
    </subcellularLocation>
    <subcellularLocation>
        <location evidence="5">Nucleus</location>
        <location evidence="5">Nucleolus</location>
    </subcellularLocation>
</comment>
<dbReference type="CDD" id="cd05796">
    <property type="entry name" value="Ribosomal_P0_like"/>
    <property type="match status" value="1"/>
</dbReference>
<dbReference type="RefSeq" id="XP_004833649.1">
    <property type="nucleotide sequence ID" value="XM_004833592.1"/>
</dbReference>
<accession>L1LFI9</accession>
<evidence type="ECO:0000256" key="4">
    <source>
        <dbReference type="ARBA" id="ARBA00023242"/>
    </source>
</evidence>
<reference evidence="7 8" key="1">
    <citation type="journal article" date="2012" name="BMC Genomics">
        <title>Comparative genomic analysis and phylogenetic position of Theileria equi.</title>
        <authorList>
            <person name="Kappmeyer L.S."/>
            <person name="Thiagarajan M."/>
            <person name="Herndon D.R."/>
            <person name="Ramsay J.D."/>
            <person name="Caler E."/>
            <person name="Djikeng A."/>
            <person name="Gillespie J.J."/>
            <person name="Lau A.O."/>
            <person name="Roalson E.H."/>
            <person name="Silva J.C."/>
            <person name="Silva M.G."/>
            <person name="Suarez C.E."/>
            <person name="Ueti M.W."/>
            <person name="Nene V.M."/>
            <person name="Mealey R.H."/>
            <person name="Knowles D.P."/>
            <person name="Brayton K.A."/>
        </authorList>
    </citation>
    <scope>NUCLEOTIDE SEQUENCE [LARGE SCALE GENOMIC DNA]</scope>
    <source>
        <strain evidence="7 8">WA</strain>
    </source>
</reference>
<evidence type="ECO:0000259" key="6">
    <source>
        <dbReference type="Pfam" id="PF17777"/>
    </source>
</evidence>
<dbReference type="GO" id="GO:0005840">
    <property type="term" value="C:ribosome"/>
    <property type="evidence" value="ECO:0007669"/>
    <property type="project" value="UniProtKB-KW"/>
</dbReference>
<evidence type="ECO:0000313" key="7">
    <source>
        <dbReference type="EMBL" id="EKX74197.1"/>
    </source>
</evidence>
<dbReference type="Pfam" id="PF17777">
    <property type="entry name" value="RL10P_insert"/>
    <property type="match status" value="1"/>
</dbReference>
<protein>
    <recommendedName>
        <fullName evidence="5">Ribosome assembly factor mrt4</fullName>
    </recommendedName>
</protein>
<dbReference type="GO" id="GO:0000956">
    <property type="term" value="P:nuclear-transcribed mRNA catabolic process"/>
    <property type="evidence" value="ECO:0007669"/>
    <property type="project" value="TreeGrafter"/>
</dbReference>
<dbReference type="VEuPathDB" id="PiroplasmaDB:BEWA_042350"/>
<dbReference type="OrthoDB" id="10262308at2759"/>
<comment type="function">
    <text evidence="1 5">Component of the ribosome assembly machinery. Nuclear paralog of the ribosomal protein P0, it binds pre-60S subunits at an early stage of assembly in the nucleolus, and is replaced by P0 in cytoplasmic pre-60S subunits and mature 80S ribosomes.</text>
</comment>
<evidence type="ECO:0000256" key="5">
    <source>
        <dbReference type="RuleBase" id="RU364039"/>
    </source>
</evidence>
<dbReference type="Gene3D" id="3.90.105.20">
    <property type="match status" value="1"/>
</dbReference>
<dbReference type="SUPFAM" id="SSF160369">
    <property type="entry name" value="Ribosomal protein L10-like"/>
    <property type="match status" value="1"/>
</dbReference>
<dbReference type="InterPro" id="IPR051742">
    <property type="entry name" value="Ribosome_Assembly_uL10"/>
</dbReference>
<keyword evidence="7" id="KW-0687">Ribonucleoprotein</keyword>
<dbReference type="Pfam" id="PF00466">
    <property type="entry name" value="Ribosomal_L10"/>
    <property type="match status" value="1"/>
</dbReference>
<dbReference type="InterPro" id="IPR001790">
    <property type="entry name" value="Ribosomal_uL10"/>
</dbReference>
<dbReference type="InterPro" id="IPR043141">
    <property type="entry name" value="Ribosomal_uL10-like_sf"/>
</dbReference>
<dbReference type="InterPro" id="IPR040637">
    <property type="entry name" value="Ribosomal_uL10-like_insert"/>
</dbReference>
<evidence type="ECO:0000256" key="1">
    <source>
        <dbReference type="ARBA" id="ARBA00004046"/>
    </source>
</evidence>
<dbReference type="PANTHER" id="PTHR45841:SF1">
    <property type="entry name" value="MRNA TURNOVER PROTEIN 4 HOMOLOG"/>
    <property type="match status" value="1"/>
</dbReference>
<feature type="domain" description="Large ribosomal subunit protein uL10-like insertion" evidence="6">
    <location>
        <begin position="134"/>
        <end position="206"/>
    </location>
</feature>
<dbReference type="GeneID" id="15807645"/>
<keyword evidence="5" id="KW-0690">Ribosome biogenesis</keyword>
<comment type="subunit">
    <text evidence="5">Associates with the pre-60S ribosomal particle.</text>
</comment>
<keyword evidence="7" id="KW-0689">Ribosomal protein</keyword>
<dbReference type="Gene3D" id="3.30.70.1730">
    <property type="match status" value="1"/>
</dbReference>
<dbReference type="InterPro" id="IPR043164">
    <property type="entry name" value="Ribosomal_uL10-like_insert_sf"/>
</dbReference>
<name>L1LFI9_THEEQ</name>
<evidence type="ECO:0000256" key="2">
    <source>
        <dbReference type="ARBA" id="ARBA00008889"/>
    </source>
</evidence>
<dbReference type="eggNOG" id="KOG0816">
    <property type="taxonomic scope" value="Eukaryota"/>
</dbReference>
<dbReference type="EMBL" id="ACOU01000002">
    <property type="protein sequence ID" value="EKX74197.1"/>
    <property type="molecule type" value="Genomic_DNA"/>
</dbReference>